<name>A0A6N2U8N4_BIFBR</name>
<keyword evidence="1" id="KW-0812">Transmembrane</keyword>
<organism evidence="2">
    <name type="scientific">Bifidobacterium breve</name>
    <dbReference type="NCBI Taxonomy" id="1685"/>
    <lineage>
        <taxon>Bacteria</taxon>
        <taxon>Bacillati</taxon>
        <taxon>Actinomycetota</taxon>
        <taxon>Actinomycetes</taxon>
        <taxon>Bifidobacteriales</taxon>
        <taxon>Bifidobacteriaceae</taxon>
        <taxon>Bifidobacterium</taxon>
    </lineage>
</organism>
<keyword evidence="1" id="KW-0472">Membrane</keyword>
<evidence type="ECO:0000256" key="1">
    <source>
        <dbReference type="SAM" id="Phobius"/>
    </source>
</evidence>
<dbReference type="RefSeq" id="WP_421727383.1">
    <property type="nucleotide sequence ID" value="NZ_CACRSN010000009.1"/>
</dbReference>
<protein>
    <submittedName>
        <fullName evidence="2">Uncharacterized protein</fullName>
    </submittedName>
</protein>
<evidence type="ECO:0000313" key="2">
    <source>
        <dbReference type="EMBL" id="VYT11836.1"/>
    </source>
</evidence>
<gene>
    <name evidence="2" type="ORF">BBLFYP81_01704</name>
</gene>
<feature type="transmembrane region" description="Helical" evidence="1">
    <location>
        <begin position="51"/>
        <end position="68"/>
    </location>
</feature>
<accession>A0A6N2U8N4</accession>
<feature type="transmembrane region" description="Helical" evidence="1">
    <location>
        <begin position="26"/>
        <end position="45"/>
    </location>
</feature>
<sequence length="92" mass="10058">MNVFGHDVQARYWESVENRCENVESMMLGVLAVAAVGTVFAVTVFASPPLLLVGFMVLAADVVVIAKADRRREAARFLCCMHEDLISLEVAS</sequence>
<keyword evidence="1" id="KW-1133">Transmembrane helix</keyword>
<proteinExistence type="predicted"/>
<reference evidence="2" key="1">
    <citation type="submission" date="2019-11" db="EMBL/GenBank/DDBJ databases">
        <authorList>
            <person name="Feng L."/>
        </authorList>
    </citation>
    <scope>NUCLEOTIDE SEQUENCE</scope>
    <source>
        <strain evidence="2">BbreveLFYP81</strain>
    </source>
</reference>
<dbReference type="EMBL" id="CACRSN010000009">
    <property type="protein sequence ID" value="VYT11836.1"/>
    <property type="molecule type" value="Genomic_DNA"/>
</dbReference>
<dbReference type="AlphaFoldDB" id="A0A6N2U8N4"/>